<accession>A0A9Q3GNX3</accession>
<protein>
    <submittedName>
        <fullName evidence="1">Uncharacterized protein</fullName>
    </submittedName>
</protein>
<dbReference type="EMBL" id="AVOT02003745">
    <property type="protein sequence ID" value="MBW0474461.1"/>
    <property type="molecule type" value="Genomic_DNA"/>
</dbReference>
<dbReference type="AlphaFoldDB" id="A0A9Q3GNX3"/>
<reference evidence="1" key="1">
    <citation type="submission" date="2021-03" db="EMBL/GenBank/DDBJ databases">
        <title>Draft genome sequence of rust myrtle Austropuccinia psidii MF-1, a brazilian biotype.</title>
        <authorList>
            <person name="Quecine M.C."/>
            <person name="Pachon D.M.R."/>
            <person name="Bonatelli M.L."/>
            <person name="Correr F.H."/>
            <person name="Franceschini L.M."/>
            <person name="Leite T.F."/>
            <person name="Margarido G.R.A."/>
            <person name="Almeida C.A."/>
            <person name="Ferrarezi J.A."/>
            <person name="Labate C.A."/>
        </authorList>
    </citation>
    <scope>NUCLEOTIDE SEQUENCE</scope>
    <source>
        <strain evidence="1">MF-1</strain>
    </source>
</reference>
<sequence length="99" mass="11329">MDTNQISENMMLRRMLEQILNKLADKIPEQKPPNKLGDLPNLCFTVIPEELGPFLYALNDYLPSVASNFASEQQKMIWVDWHFGYNPSKAKTISTQSPS</sequence>
<gene>
    <name evidence="1" type="ORF">O181_014176</name>
</gene>
<proteinExistence type="predicted"/>
<comment type="caution">
    <text evidence="1">The sequence shown here is derived from an EMBL/GenBank/DDBJ whole genome shotgun (WGS) entry which is preliminary data.</text>
</comment>
<keyword evidence="2" id="KW-1185">Reference proteome</keyword>
<organism evidence="1 2">
    <name type="scientific">Austropuccinia psidii MF-1</name>
    <dbReference type="NCBI Taxonomy" id="1389203"/>
    <lineage>
        <taxon>Eukaryota</taxon>
        <taxon>Fungi</taxon>
        <taxon>Dikarya</taxon>
        <taxon>Basidiomycota</taxon>
        <taxon>Pucciniomycotina</taxon>
        <taxon>Pucciniomycetes</taxon>
        <taxon>Pucciniales</taxon>
        <taxon>Sphaerophragmiaceae</taxon>
        <taxon>Austropuccinia</taxon>
    </lineage>
</organism>
<name>A0A9Q3GNX3_9BASI</name>
<evidence type="ECO:0000313" key="2">
    <source>
        <dbReference type="Proteomes" id="UP000765509"/>
    </source>
</evidence>
<dbReference type="OrthoDB" id="2505280at2759"/>
<evidence type="ECO:0000313" key="1">
    <source>
        <dbReference type="EMBL" id="MBW0474461.1"/>
    </source>
</evidence>
<dbReference type="Proteomes" id="UP000765509">
    <property type="component" value="Unassembled WGS sequence"/>
</dbReference>